<accession>A0AAW0EHY2</accession>
<sequence length="278" mass="31181">MNNTQLLQELQLIKFGLLPDEILAFLGDTSSDWIELLDGYCEDPSLAAVSWPSTPPHVQIKFSKSSNLDIWFEVQFSWPQNAMMPSVSVKGDTLARGDQERWQEIIQTKLKEVTASDTDVPVYELFCLHLLPLLHDEMLNPQNYPAPTTADCTIASSAPTKFHALFTSHHLISPKKRRSLQQWSNSLNIAGFAKVGYPGVIYAQGEQGNVEEFVENVKAMQWLALRLRFLEPLPEGRGGNADAQGWIELEKVGAAVERMRQLGLENWIVEMGIGSRTS</sequence>
<organism evidence="2 3">
    <name type="scientific">Favolaschia claudopus</name>
    <dbReference type="NCBI Taxonomy" id="2862362"/>
    <lineage>
        <taxon>Eukaryota</taxon>
        <taxon>Fungi</taxon>
        <taxon>Dikarya</taxon>
        <taxon>Basidiomycota</taxon>
        <taxon>Agaricomycotina</taxon>
        <taxon>Agaricomycetes</taxon>
        <taxon>Agaricomycetidae</taxon>
        <taxon>Agaricales</taxon>
        <taxon>Marasmiineae</taxon>
        <taxon>Mycenaceae</taxon>
        <taxon>Favolaschia</taxon>
    </lineage>
</organism>
<evidence type="ECO:0000313" key="3">
    <source>
        <dbReference type="Proteomes" id="UP001362999"/>
    </source>
</evidence>
<evidence type="ECO:0000313" key="2">
    <source>
        <dbReference type="EMBL" id="KAK7063614.1"/>
    </source>
</evidence>
<dbReference type="Proteomes" id="UP001362999">
    <property type="component" value="Unassembled WGS sequence"/>
</dbReference>
<feature type="domain" description="Small nuclear ribonucleoprotein Prp3 C-terminal" evidence="1">
    <location>
        <begin position="165"/>
        <end position="223"/>
    </location>
</feature>
<dbReference type="PANTHER" id="PTHR15955:SF8">
    <property type="entry name" value="RWD DOMAIN-CONTAINING PROTEIN 2B-RELATED"/>
    <property type="match status" value="1"/>
</dbReference>
<proteinExistence type="predicted"/>
<keyword evidence="3" id="KW-1185">Reference proteome</keyword>
<gene>
    <name evidence="2" type="ORF">R3P38DRAFT_2819438</name>
</gene>
<dbReference type="InterPro" id="IPR010541">
    <property type="entry name" value="Prp3_C"/>
</dbReference>
<evidence type="ECO:0000259" key="1">
    <source>
        <dbReference type="Pfam" id="PF06544"/>
    </source>
</evidence>
<dbReference type="InterPro" id="IPR059181">
    <property type="entry name" value="RWDD2A-B_C"/>
</dbReference>
<dbReference type="Pfam" id="PF06544">
    <property type="entry name" value="Prp3_C"/>
    <property type="match status" value="1"/>
</dbReference>
<dbReference type="InterPro" id="IPR017359">
    <property type="entry name" value="Phi-like"/>
</dbReference>
<comment type="caution">
    <text evidence="2">The sequence shown here is derived from an EMBL/GenBank/DDBJ whole genome shotgun (WGS) entry which is preliminary data.</text>
</comment>
<reference evidence="2 3" key="1">
    <citation type="journal article" date="2024" name="J Genomics">
        <title>Draft genome sequencing and assembly of Favolaschia claudopus CIRM-BRFM 2984 isolated from oak limbs.</title>
        <authorList>
            <person name="Navarro D."/>
            <person name="Drula E."/>
            <person name="Chaduli D."/>
            <person name="Cazenave R."/>
            <person name="Ahrendt S."/>
            <person name="Wang J."/>
            <person name="Lipzen A."/>
            <person name="Daum C."/>
            <person name="Barry K."/>
            <person name="Grigoriev I.V."/>
            <person name="Favel A."/>
            <person name="Rosso M.N."/>
            <person name="Martin F."/>
        </authorList>
    </citation>
    <scope>NUCLEOTIDE SEQUENCE [LARGE SCALE GENOMIC DNA]</scope>
    <source>
        <strain evidence="2 3">CIRM-BRFM 2984</strain>
    </source>
</reference>
<dbReference type="PANTHER" id="PTHR15955">
    <property type="entry name" value="RWD DOMAIN CONTAINING PROTEIN 2"/>
    <property type="match status" value="1"/>
</dbReference>
<protein>
    <submittedName>
        <fullName evidence="2">RWD domain-containing protein 2B</fullName>
    </submittedName>
</protein>
<dbReference type="CDD" id="cd24163">
    <property type="entry name" value="RWDD2_C"/>
    <property type="match status" value="1"/>
</dbReference>
<dbReference type="EMBL" id="JAWWNJ010000001">
    <property type="protein sequence ID" value="KAK7063614.1"/>
    <property type="molecule type" value="Genomic_DNA"/>
</dbReference>
<name>A0AAW0EHY2_9AGAR</name>
<dbReference type="AlphaFoldDB" id="A0AAW0EHY2"/>